<keyword evidence="1 3" id="KW-0732">Signal</keyword>
<dbReference type="Gene3D" id="2.60.40.10">
    <property type="entry name" value="Immunoglobulins"/>
    <property type="match status" value="2"/>
</dbReference>
<dbReference type="SUPFAM" id="SSF49785">
    <property type="entry name" value="Galactose-binding domain-like"/>
    <property type="match status" value="1"/>
</dbReference>
<dbReference type="Pfam" id="PF13385">
    <property type="entry name" value="Laminin_G_3"/>
    <property type="match status" value="1"/>
</dbReference>
<gene>
    <name evidence="5" type="ORF">QJ522_01720</name>
</gene>
<dbReference type="InterPro" id="IPR006558">
    <property type="entry name" value="LamG-like"/>
</dbReference>
<dbReference type="InterPro" id="IPR008979">
    <property type="entry name" value="Galactose-bd-like_sf"/>
</dbReference>
<dbReference type="Pfam" id="PF00754">
    <property type="entry name" value="F5_F8_type_C"/>
    <property type="match status" value="1"/>
</dbReference>
<dbReference type="Gene3D" id="2.60.120.430">
    <property type="entry name" value="Galactose-binding lectin"/>
    <property type="match status" value="1"/>
</dbReference>
<dbReference type="Gene3D" id="2.60.120.200">
    <property type="match status" value="2"/>
</dbReference>
<feature type="chain" id="PRO_5043846265" evidence="3">
    <location>
        <begin position="23"/>
        <end position="973"/>
    </location>
</feature>
<sequence length="973" mass="103956">MFNHRVITLAALAVILAGAVHAADSSLIGWWKFDEGAGATAFDSSGNGNHGALQGSATLDTEGFLRGSVLLDGDGDYVDCGSSTVFNVGSAVTLAAWVRADPDFTYPDWSGIIMRGGPNIDTFALYYNRPNQQLGFKTTGAPPEWTATATNAAAALFDGEWHHTAATYDGQTKTIYLDGAAVITAAASGQIESSNGRLLLGAGRDLTPPTHLLVGRLDDARIYNRALSAAELAGVMEGTYDPIAENPSPADGATDIVRDVVLSWTPGEFARTHDVYLGTVFDDVNEASRANPMGLLVSQGQDANTYDPPGLLDIGQTYYWRVDEVNGAPDFAIYKGATWTFATEPMAYPIEGVVATSNVPATEGAGPENTVNGSGLDENDRHSLTDRDMWLTAPGAAGPVWIQYEFDRVYKLHELWVWNYNVQFEAVLGFGLRQVLVEYSTDGVEWTALGEVEFAKGPSTANYAHNTTVDLGGAAARFVRLTAVSGWGILGQYGLSEVRFFYVPVQARQPEPADGATEVNPNVALRWRAGREAAAHELYFSSDEAAVADGTALIDTIGQADYDLGALTFGTTYYWKVDEVNEAATPAVWAGPLWSFSTQEYVTIDDFEDYTDDLDAGEAIFQTWIDGWENGTGALVGYLDAPFAERGIVHGGRQSMPLAYDNAASPWYSEATRTFATAQDWTVNGADTLVLHVRGSAPAFFESSAGEIIISAVGTDIWGNADQFRYVYKSLSGNGSITVRVDSLVRSNEWAKAGVMIRETLEAGSKHAFVAVTPEPAHGISFQRRPIAGTTSYNTDAAGIEMPHWVKLTRTGNIFTAQQSADGVTWVDITPTAPVEILMAGNVYIGLAVTSHEAAISTTAEFSNVSTTGNVTGSWQASGIGAAQPEGNAPQPLYVTLEDSTGTTATVTHPDAAATARPTWQQWRIPLNAFDGVNLTRVETMAIGVGNRANPTAGGAGLIYIDDVQFGHPSDVE</sequence>
<dbReference type="AlphaFoldDB" id="A0AAW6TST7"/>
<dbReference type="RefSeq" id="WP_349243157.1">
    <property type="nucleotide sequence ID" value="NZ_JASCXX010000002.1"/>
</dbReference>
<name>A0AAW6TST7_9BACT</name>
<dbReference type="EMBL" id="JASCXX010000002">
    <property type="protein sequence ID" value="MDI6447745.1"/>
    <property type="molecule type" value="Genomic_DNA"/>
</dbReference>
<organism evidence="5 6">
    <name type="scientific">Anaerobaca lacustris</name>
    <dbReference type="NCBI Taxonomy" id="3044600"/>
    <lineage>
        <taxon>Bacteria</taxon>
        <taxon>Pseudomonadati</taxon>
        <taxon>Planctomycetota</taxon>
        <taxon>Phycisphaerae</taxon>
        <taxon>Sedimentisphaerales</taxon>
        <taxon>Anaerobacaceae</taxon>
        <taxon>Anaerobaca</taxon>
    </lineage>
</organism>
<accession>A0AAW6TST7</accession>
<dbReference type="Proteomes" id="UP001431776">
    <property type="component" value="Unassembled WGS sequence"/>
</dbReference>
<dbReference type="PROSITE" id="PS50022">
    <property type="entry name" value="FA58C_3"/>
    <property type="match status" value="1"/>
</dbReference>
<evidence type="ECO:0000256" key="2">
    <source>
        <dbReference type="ARBA" id="ARBA00023157"/>
    </source>
</evidence>
<evidence type="ECO:0000259" key="4">
    <source>
        <dbReference type="PROSITE" id="PS50022"/>
    </source>
</evidence>
<keyword evidence="6" id="KW-1185">Reference proteome</keyword>
<evidence type="ECO:0000256" key="1">
    <source>
        <dbReference type="ARBA" id="ARBA00022729"/>
    </source>
</evidence>
<reference evidence="5" key="1">
    <citation type="submission" date="2023-05" db="EMBL/GenBank/DDBJ databases">
        <title>Anaerotaeda fermentans gen. nov., sp. nov., a novel anaerobic planctomycete of the new family within the order Sedimentisphaerales isolated from Taman Peninsula, Russia.</title>
        <authorList>
            <person name="Khomyakova M.A."/>
            <person name="Merkel A.Y."/>
            <person name="Slobodkin A.I."/>
        </authorList>
    </citation>
    <scope>NUCLEOTIDE SEQUENCE</scope>
    <source>
        <strain evidence="5">M17dextr</strain>
    </source>
</reference>
<comment type="caution">
    <text evidence="5">The sequence shown here is derived from an EMBL/GenBank/DDBJ whole genome shotgun (WGS) entry which is preliminary data.</text>
</comment>
<dbReference type="InterPro" id="IPR000421">
    <property type="entry name" value="FA58C"/>
</dbReference>
<evidence type="ECO:0000313" key="6">
    <source>
        <dbReference type="Proteomes" id="UP001431776"/>
    </source>
</evidence>
<dbReference type="Gene3D" id="2.60.120.260">
    <property type="entry name" value="Galactose-binding domain-like"/>
    <property type="match status" value="1"/>
</dbReference>
<evidence type="ECO:0000256" key="3">
    <source>
        <dbReference type="SAM" id="SignalP"/>
    </source>
</evidence>
<feature type="signal peptide" evidence="3">
    <location>
        <begin position="1"/>
        <end position="22"/>
    </location>
</feature>
<feature type="domain" description="F5/8 type C" evidence="4">
    <location>
        <begin position="342"/>
        <end position="487"/>
    </location>
</feature>
<dbReference type="SUPFAM" id="SSF49899">
    <property type="entry name" value="Concanavalin A-like lectins/glucanases"/>
    <property type="match status" value="1"/>
</dbReference>
<dbReference type="SMART" id="SM00560">
    <property type="entry name" value="LamGL"/>
    <property type="match status" value="1"/>
</dbReference>
<dbReference type="InterPro" id="IPR013783">
    <property type="entry name" value="Ig-like_fold"/>
</dbReference>
<evidence type="ECO:0000313" key="5">
    <source>
        <dbReference type="EMBL" id="MDI6447745.1"/>
    </source>
</evidence>
<proteinExistence type="predicted"/>
<dbReference type="InterPro" id="IPR013320">
    <property type="entry name" value="ConA-like_dom_sf"/>
</dbReference>
<protein>
    <submittedName>
        <fullName evidence="5">Discoidin domain-containing protein</fullName>
    </submittedName>
</protein>
<keyword evidence="2" id="KW-1015">Disulfide bond</keyword>